<dbReference type="PANTHER" id="PTHR47356:SF2">
    <property type="entry name" value="FAD-BINDING DOMAIN-CONTAINING PROTEIN-RELATED"/>
    <property type="match status" value="1"/>
</dbReference>
<evidence type="ECO:0000256" key="4">
    <source>
        <dbReference type="ARBA" id="ARBA00022827"/>
    </source>
</evidence>
<evidence type="ECO:0000256" key="5">
    <source>
        <dbReference type="ARBA" id="ARBA00023002"/>
    </source>
</evidence>
<evidence type="ECO:0000313" key="9">
    <source>
        <dbReference type="Proteomes" id="UP001304895"/>
    </source>
</evidence>
<feature type="transmembrane region" description="Helical" evidence="6">
    <location>
        <begin position="570"/>
        <end position="591"/>
    </location>
</feature>
<dbReference type="PANTHER" id="PTHR47356">
    <property type="entry name" value="FAD-DEPENDENT MONOOXYGENASE ASQG-RELATED"/>
    <property type="match status" value="1"/>
</dbReference>
<feature type="transmembrane region" description="Helical" evidence="6">
    <location>
        <begin position="644"/>
        <end position="665"/>
    </location>
</feature>
<feature type="transmembrane region" description="Helical" evidence="6">
    <location>
        <begin position="533"/>
        <end position="550"/>
    </location>
</feature>
<feature type="transmembrane region" description="Helical" evidence="6">
    <location>
        <begin position="771"/>
        <end position="794"/>
    </location>
</feature>
<keyword evidence="5" id="KW-0560">Oxidoreductase</keyword>
<reference evidence="8" key="2">
    <citation type="submission" date="2023-05" db="EMBL/GenBank/DDBJ databases">
        <authorList>
            <consortium name="Lawrence Berkeley National Laboratory"/>
            <person name="Steindorff A."/>
            <person name="Hensen N."/>
            <person name="Bonometti L."/>
            <person name="Westerberg I."/>
            <person name="Brannstrom I.O."/>
            <person name="Guillou S."/>
            <person name="Cros-Aarteil S."/>
            <person name="Calhoun S."/>
            <person name="Haridas S."/>
            <person name="Kuo A."/>
            <person name="Mondo S."/>
            <person name="Pangilinan J."/>
            <person name="Riley R."/>
            <person name="Labutti K."/>
            <person name="Andreopoulos B."/>
            <person name="Lipzen A."/>
            <person name="Chen C."/>
            <person name="Yanf M."/>
            <person name="Daum C."/>
            <person name="Ng V."/>
            <person name="Clum A."/>
            <person name="Ohm R."/>
            <person name="Martin F."/>
            <person name="Silar P."/>
            <person name="Natvig D."/>
            <person name="Lalanne C."/>
            <person name="Gautier V."/>
            <person name="Ament-Velasquez S.L."/>
            <person name="Kruys A."/>
            <person name="Hutchinson M.I."/>
            <person name="Powell A.J."/>
            <person name="Barry K."/>
            <person name="Miller A.N."/>
            <person name="Grigoriev I.V."/>
            <person name="Debuchy R."/>
            <person name="Gladieux P."/>
            <person name="Thoren M.H."/>
            <person name="Johannesson H."/>
        </authorList>
    </citation>
    <scope>NUCLEOTIDE SEQUENCE</scope>
    <source>
        <strain evidence="8">CBS 123565</strain>
    </source>
</reference>
<feature type="transmembrane region" description="Helical" evidence="6">
    <location>
        <begin position="612"/>
        <end position="632"/>
    </location>
</feature>
<comment type="similarity">
    <text evidence="2">Belongs to the paxM FAD-dependent monooxygenase family.</text>
</comment>
<evidence type="ECO:0000256" key="3">
    <source>
        <dbReference type="ARBA" id="ARBA00022630"/>
    </source>
</evidence>
<dbReference type="Proteomes" id="UP001304895">
    <property type="component" value="Unassembled WGS sequence"/>
</dbReference>
<dbReference type="Pfam" id="PF01494">
    <property type="entry name" value="FAD_binding_3"/>
    <property type="match status" value="1"/>
</dbReference>
<dbReference type="SUPFAM" id="SSF51905">
    <property type="entry name" value="FAD/NAD(P)-binding domain"/>
    <property type="match status" value="1"/>
</dbReference>
<dbReference type="InterPro" id="IPR002938">
    <property type="entry name" value="FAD-bd"/>
</dbReference>
<evidence type="ECO:0000256" key="2">
    <source>
        <dbReference type="ARBA" id="ARBA00007992"/>
    </source>
</evidence>
<evidence type="ECO:0000313" key="8">
    <source>
        <dbReference type="EMBL" id="KAK4134625.1"/>
    </source>
</evidence>
<dbReference type="EMBL" id="MU853408">
    <property type="protein sequence ID" value="KAK4134625.1"/>
    <property type="molecule type" value="Genomic_DNA"/>
</dbReference>
<dbReference type="Gene3D" id="3.50.50.60">
    <property type="entry name" value="FAD/NAD(P)-binding domain"/>
    <property type="match status" value="1"/>
</dbReference>
<feature type="transmembrane region" description="Helical" evidence="6">
    <location>
        <begin position="454"/>
        <end position="471"/>
    </location>
</feature>
<accession>A0AAN6UL55</accession>
<evidence type="ECO:0000256" key="1">
    <source>
        <dbReference type="ARBA" id="ARBA00001974"/>
    </source>
</evidence>
<comment type="caution">
    <text evidence="8">The sequence shown here is derived from an EMBL/GenBank/DDBJ whole genome shotgun (WGS) entry which is preliminary data.</text>
</comment>
<sequence length="825" mass="90444">MPTSSASLLREAVWRASPWPTPSSKQVSIMSCWNGATLLRPMSAPRLPFTPTALILDQLGAWEKVNAASEELKVFYNRSGKGKALSAPHFGNRLVKARSGYSMVWGERQNLLRVLYQNLKDPSRILTNKNVIDIKHDADAVTAICDDGSSFRGNMMIGADGVFSKTRSKLWELAAPDHQDLVNHDRNCLIADYNCLFGIAQDISSILTPGDVDTSYNSGRCAVTIAAEGGKVYWFAQERLSHTHTLGNFPRYTDEDAEAFVARNGDIVLRPGPSGLRLADIWKKTVSSRLVAIEEGKFKLWHWGRIACMGDSIHKSTPNLGAGGNAAIETAATLANGITRLADACAASGRHPTQAEIESMLTEYQRSREVRAAAVVGSSGALARAHNLHGPTSRLFVYAALPRLAEFFPELICNITIGAPKLDFLPLPMASLTGTQPFNPAHGDGMRESKIRRMLFALPLFALFVAARVVLNVGPAMDWVVAFRMGGKIDLATGAVPILGSFYRHRGLDGFISTINSFFFPSMYGYDAASRRQIISFLTDGFIFIMIWIFESGRRANRMTPMQWPLVFAFLGQVLGIGALSPLYCFLHYTLSPIENFSALDQRLTSNRRTAAALPALALTYLIPFYLALAALPGAQPGQQQHFLFLWQLYPVWLALTLWGLGTLWRDTAAEDVLRAAPRDVPVMKWYVGVASVLSAGVWVWAWAWGGHGMRGVFVPRGLLLGGRAADLAGFTGDFLRWDEVFALGAHLVWLGYLFGDLARAGMLREGWWRVMGWGAVGVVAAGPGATLGMGWLLREHILATRRHKDALTVESVARLHGEAAGKRS</sequence>
<dbReference type="GO" id="GO:0004497">
    <property type="term" value="F:monooxygenase activity"/>
    <property type="evidence" value="ECO:0007669"/>
    <property type="project" value="InterPro"/>
</dbReference>
<name>A0AAN6UL55_9PEZI</name>
<protein>
    <submittedName>
        <fullName evidence="8">FAD/NAD(P)-binding domain-containing protein</fullName>
    </submittedName>
</protein>
<proteinExistence type="inferred from homology"/>
<evidence type="ECO:0000256" key="6">
    <source>
        <dbReference type="SAM" id="Phobius"/>
    </source>
</evidence>
<keyword evidence="3" id="KW-0285">Flavoprotein</keyword>
<dbReference type="GO" id="GO:0071949">
    <property type="term" value="F:FAD binding"/>
    <property type="evidence" value="ECO:0007669"/>
    <property type="project" value="InterPro"/>
</dbReference>
<feature type="transmembrane region" description="Helical" evidence="6">
    <location>
        <begin position="741"/>
        <end position="759"/>
    </location>
</feature>
<feature type="transmembrane region" description="Helical" evidence="6">
    <location>
        <begin position="686"/>
        <end position="706"/>
    </location>
</feature>
<keyword evidence="6" id="KW-0472">Membrane</keyword>
<comment type="cofactor">
    <cofactor evidence="1">
        <name>FAD</name>
        <dbReference type="ChEBI" id="CHEBI:57692"/>
    </cofactor>
</comment>
<dbReference type="PRINTS" id="PR00420">
    <property type="entry name" value="RNGMNOXGNASE"/>
</dbReference>
<dbReference type="AlphaFoldDB" id="A0AAN6UL55"/>
<reference evidence="8" key="1">
    <citation type="journal article" date="2023" name="Mol. Phylogenet. Evol.">
        <title>Genome-scale phylogeny and comparative genomics of the fungal order Sordariales.</title>
        <authorList>
            <person name="Hensen N."/>
            <person name="Bonometti L."/>
            <person name="Westerberg I."/>
            <person name="Brannstrom I.O."/>
            <person name="Guillou S."/>
            <person name="Cros-Aarteil S."/>
            <person name="Calhoun S."/>
            <person name="Haridas S."/>
            <person name="Kuo A."/>
            <person name="Mondo S."/>
            <person name="Pangilinan J."/>
            <person name="Riley R."/>
            <person name="LaButti K."/>
            <person name="Andreopoulos B."/>
            <person name="Lipzen A."/>
            <person name="Chen C."/>
            <person name="Yan M."/>
            <person name="Daum C."/>
            <person name="Ng V."/>
            <person name="Clum A."/>
            <person name="Steindorff A."/>
            <person name="Ohm R.A."/>
            <person name="Martin F."/>
            <person name="Silar P."/>
            <person name="Natvig D.O."/>
            <person name="Lalanne C."/>
            <person name="Gautier V."/>
            <person name="Ament-Velasquez S.L."/>
            <person name="Kruys A."/>
            <person name="Hutchinson M.I."/>
            <person name="Powell A.J."/>
            <person name="Barry K."/>
            <person name="Miller A.N."/>
            <person name="Grigoriev I.V."/>
            <person name="Debuchy R."/>
            <person name="Gladieux P."/>
            <person name="Hiltunen Thoren M."/>
            <person name="Johannesson H."/>
        </authorList>
    </citation>
    <scope>NUCLEOTIDE SEQUENCE</scope>
    <source>
        <strain evidence="8">CBS 123565</strain>
    </source>
</reference>
<keyword evidence="6" id="KW-1133">Transmembrane helix</keyword>
<dbReference type="InterPro" id="IPR050562">
    <property type="entry name" value="FAD_mOase_fung"/>
</dbReference>
<keyword evidence="4" id="KW-0274">FAD</keyword>
<keyword evidence="9" id="KW-1185">Reference proteome</keyword>
<organism evidence="8 9">
    <name type="scientific">Trichocladium antarcticum</name>
    <dbReference type="NCBI Taxonomy" id="1450529"/>
    <lineage>
        <taxon>Eukaryota</taxon>
        <taxon>Fungi</taxon>
        <taxon>Dikarya</taxon>
        <taxon>Ascomycota</taxon>
        <taxon>Pezizomycotina</taxon>
        <taxon>Sordariomycetes</taxon>
        <taxon>Sordariomycetidae</taxon>
        <taxon>Sordariales</taxon>
        <taxon>Chaetomiaceae</taxon>
        <taxon>Trichocladium</taxon>
    </lineage>
</organism>
<feature type="domain" description="FAD-binding" evidence="7">
    <location>
        <begin position="300"/>
        <end position="341"/>
    </location>
</feature>
<dbReference type="InterPro" id="IPR036188">
    <property type="entry name" value="FAD/NAD-bd_sf"/>
</dbReference>
<evidence type="ECO:0000259" key="7">
    <source>
        <dbReference type="Pfam" id="PF01494"/>
    </source>
</evidence>
<keyword evidence="6" id="KW-0812">Transmembrane</keyword>
<gene>
    <name evidence="8" type="ORF">BT67DRAFT_496392</name>
</gene>